<reference evidence="1 2" key="1">
    <citation type="submission" date="2013-12" db="EMBL/GenBank/DDBJ databases">
        <authorList>
            <person name="Zelazny A."/>
            <person name="Olivier K."/>
            <person name="Holland S."/>
            <person name="Lenaerts A."/>
            <person name="Ordway D."/>
            <person name="DeGroote M.A."/>
            <person name="Parker T."/>
            <person name="Sizemore C."/>
            <person name="Tallon L.J."/>
            <person name="Sadzewicz L.K."/>
            <person name="Sengamalay N."/>
            <person name="Fraser C.M."/>
            <person name="Hine E."/>
            <person name="Shefchek K.A."/>
            <person name="Das S.P."/>
            <person name="Tettelin H."/>
        </authorList>
    </citation>
    <scope>NUCLEOTIDE SEQUENCE [LARGE SCALE GENOMIC DNA]</scope>
    <source>
        <strain evidence="1 2">1513</strain>
    </source>
</reference>
<evidence type="ECO:0000313" key="2">
    <source>
        <dbReference type="Proteomes" id="UP000023351"/>
    </source>
</evidence>
<dbReference type="AlphaFoldDB" id="X8DHZ4"/>
<proteinExistence type="predicted"/>
<dbReference type="EMBL" id="JAOJ01000003">
    <property type="protein sequence ID" value="EUA67095.1"/>
    <property type="molecule type" value="Genomic_DNA"/>
</dbReference>
<comment type="caution">
    <text evidence="1">The sequence shown here is derived from an EMBL/GenBank/DDBJ whole genome shotgun (WGS) entry which is preliminary data.</text>
</comment>
<name>X8DHZ4_9MYCO</name>
<gene>
    <name evidence="1" type="ORF">I540_6048</name>
</gene>
<evidence type="ECO:0008006" key="3">
    <source>
        <dbReference type="Google" id="ProtNLM"/>
    </source>
</evidence>
<accession>X8DHZ4</accession>
<organism evidence="1 2">
    <name type="scientific">Mycobacteroides abscessus subsp. bolletii 1513</name>
    <dbReference type="NCBI Taxonomy" id="1299321"/>
    <lineage>
        <taxon>Bacteria</taxon>
        <taxon>Bacillati</taxon>
        <taxon>Actinomycetota</taxon>
        <taxon>Actinomycetes</taxon>
        <taxon>Mycobacteriales</taxon>
        <taxon>Mycobacteriaceae</taxon>
        <taxon>Mycobacteroides</taxon>
        <taxon>Mycobacteroides abscessus</taxon>
    </lineage>
</organism>
<dbReference type="Proteomes" id="UP000023351">
    <property type="component" value="Unassembled WGS sequence"/>
</dbReference>
<dbReference type="PATRIC" id="fig|1299321.3.peg.5850"/>
<protein>
    <recommendedName>
        <fullName evidence="3">Site-specific integrase</fullName>
    </recommendedName>
</protein>
<sequence>MARLPSSIRRVNIAHGLRYEARINATLPDGWRLQNRKRSKTAGAAREWHAKTSAELACWYAHAPSDVTLKQAVDAWLTAKA</sequence>
<evidence type="ECO:0000313" key="1">
    <source>
        <dbReference type="EMBL" id="EUA67095.1"/>
    </source>
</evidence>